<dbReference type="STRING" id="1802593.A2172_01330"/>
<reference evidence="2 3" key="1">
    <citation type="journal article" date="2016" name="Nat. Commun.">
        <title>Thousands of microbial genomes shed light on interconnected biogeochemical processes in an aquifer system.</title>
        <authorList>
            <person name="Anantharaman K."/>
            <person name="Brown C.T."/>
            <person name="Hug L.A."/>
            <person name="Sharon I."/>
            <person name="Castelle C.J."/>
            <person name="Probst A.J."/>
            <person name="Thomas B.C."/>
            <person name="Singh A."/>
            <person name="Wilkins M.J."/>
            <person name="Karaoz U."/>
            <person name="Brodie E.L."/>
            <person name="Williams K.H."/>
            <person name="Hubbard S.S."/>
            <person name="Banfield J.F."/>
        </authorList>
    </citation>
    <scope>NUCLEOTIDE SEQUENCE [LARGE SCALE GENOMIC DNA]</scope>
</reference>
<accession>A0A1G1W914</accession>
<evidence type="ECO:0000313" key="2">
    <source>
        <dbReference type="EMBL" id="OGY24169.1"/>
    </source>
</evidence>
<proteinExistence type="predicted"/>
<gene>
    <name evidence="2" type="ORF">A2172_01330</name>
</gene>
<comment type="caution">
    <text evidence="2">The sequence shown here is derived from an EMBL/GenBank/DDBJ whole genome shotgun (WGS) entry which is preliminary data.</text>
</comment>
<dbReference type="Proteomes" id="UP000176631">
    <property type="component" value="Unassembled WGS sequence"/>
</dbReference>
<name>A0A1G1W914_9BACT</name>
<feature type="transmembrane region" description="Helical" evidence="1">
    <location>
        <begin position="162"/>
        <end position="181"/>
    </location>
</feature>
<feature type="transmembrane region" description="Helical" evidence="1">
    <location>
        <begin position="252"/>
        <end position="272"/>
    </location>
</feature>
<dbReference type="EMBL" id="MHCP01000015">
    <property type="protein sequence ID" value="OGY24169.1"/>
    <property type="molecule type" value="Genomic_DNA"/>
</dbReference>
<evidence type="ECO:0000256" key="1">
    <source>
        <dbReference type="SAM" id="Phobius"/>
    </source>
</evidence>
<protein>
    <submittedName>
        <fullName evidence="2">Uncharacterized protein</fullName>
    </submittedName>
</protein>
<keyword evidence="1" id="KW-1133">Transmembrane helix</keyword>
<keyword evidence="1" id="KW-0812">Transmembrane</keyword>
<organism evidence="2 3">
    <name type="scientific">Candidatus Woykebacteria bacterium RBG_13_40_15</name>
    <dbReference type="NCBI Taxonomy" id="1802593"/>
    <lineage>
        <taxon>Bacteria</taxon>
        <taxon>Candidatus Woykeibacteriota</taxon>
    </lineage>
</organism>
<sequence>MRTFLAFLMAFIFLFTFPLAVISFSLEHILTPTYLKSSLYKSGVYKAATSALISVVDEIKNEENQISIEDQQELKNFIKNEVTPTYVRNKVELFLDQTFLYLGSKSENPPGVMFSDLKPKAKEIFGGEPVPKEIDDLLSKPLALPQNEAKKFRNVYQIFQKATIPFIIINLSLLLVIFLLVKGLKSKLRWVSATLLIPTIFGLVSAAATYGFGEVITSLATSRLADSEITQFTEPIRNLIKPITADLASTMLIIYGSVFVISIALFIISLLIRPPKEQKQEVVTQNKTPEVPMSEITYPGQTPV</sequence>
<keyword evidence="1" id="KW-0472">Membrane</keyword>
<dbReference type="AlphaFoldDB" id="A0A1G1W914"/>
<evidence type="ECO:0000313" key="3">
    <source>
        <dbReference type="Proteomes" id="UP000176631"/>
    </source>
</evidence>
<feature type="transmembrane region" description="Helical" evidence="1">
    <location>
        <begin position="193"/>
        <end position="213"/>
    </location>
</feature>